<dbReference type="InterPro" id="IPR000353">
    <property type="entry name" value="MHC_II_b_N"/>
</dbReference>
<dbReference type="EMBL" id="JASSZA010000004">
    <property type="protein sequence ID" value="KAK2113466.1"/>
    <property type="molecule type" value="Genomic_DNA"/>
</dbReference>
<dbReference type="InterPro" id="IPR050160">
    <property type="entry name" value="MHC/Immunoglobulin"/>
</dbReference>
<keyword evidence="3" id="KW-0325">Glycoprotein</keyword>
<evidence type="ECO:0000256" key="3">
    <source>
        <dbReference type="ARBA" id="ARBA00023180"/>
    </source>
</evidence>
<keyword evidence="1" id="KW-0732">Signal</keyword>
<dbReference type="Proteomes" id="UP001266305">
    <property type="component" value="Unassembled WGS sequence"/>
</dbReference>
<dbReference type="Gene3D" id="3.10.320.10">
    <property type="entry name" value="Class II Histocompatibility Antigen, M Beta Chain, Chain B, domain 1"/>
    <property type="match status" value="1"/>
</dbReference>
<keyword evidence="6" id="KW-1185">Reference proteome</keyword>
<name>A0ABQ9VWH4_SAGOE</name>
<feature type="domain" description="MHC class II beta chain N-terminal" evidence="4">
    <location>
        <begin position="86"/>
        <end position="155"/>
    </location>
</feature>
<evidence type="ECO:0000313" key="6">
    <source>
        <dbReference type="Proteomes" id="UP001266305"/>
    </source>
</evidence>
<gene>
    <name evidence="5" type="ORF">P7K49_007732</name>
</gene>
<keyword evidence="2" id="KW-1015">Disulfide bond</keyword>
<organism evidence="5 6">
    <name type="scientific">Saguinus oedipus</name>
    <name type="common">Cotton-top tamarin</name>
    <name type="synonym">Oedipomidas oedipus</name>
    <dbReference type="NCBI Taxonomy" id="9490"/>
    <lineage>
        <taxon>Eukaryota</taxon>
        <taxon>Metazoa</taxon>
        <taxon>Chordata</taxon>
        <taxon>Craniata</taxon>
        <taxon>Vertebrata</taxon>
        <taxon>Euteleostomi</taxon>
        <taxon>Mammalia</taxon>
        <taxon>Eutheria</taxon>
        <taxon>Euarchontoglires</taxon>
        <taxon>Primates</taxon>
        <taxon>Haplorrhini</taxon>
        <taxon>Platyrrhini</taxon>
        <taxon>Cebidae</taxon>
        <taxon>Callitrichinae</taxon>
        <taxon>Saguinus</taxon>
    </lineage>
</organism>
<dbReference type="PANTHER" id="PTHR19944:SF99">
    <property type="entry name" value="HLA CLASS II HISTOCOMPATIBILITY ANTIGEN, DRB1 BETA CHAIN"/>
    <property type="match status" value="1"/>
</dbReference>
<dbReference type="InterPro" id="IPR014745">
    <property type="entry name" value="MHC_II_a/b_N"/>
</dbReference>
<dbReference type="Pfam" id="PF00969">
    <property type="entry name" value="MHC_II_beta"/>
    <property type="match status" value="1"/>
</dbReference>
<reference evidence="5 6" key="1">
    <citation type="submission" date="2023-05" db="EMBL/GenBank/DDBJ databases">
        <title>B98-5 Cell Line De Novo Hybrid Assembly: An Optical Mapping Approach.</title>
        <authorList>
            <person name="Kananen K."/>
            <person name="Auerbach J.A."/>
            <person name="Kautto E."/>
            <person name="Blachly J.S."/>
        </authorList>
    </citation>
    <scope>NUCLEOTIDE SEQUENCE [LARGE SCALE GENOMIC DNA]</scope>
    <source>
        <strain evidence="5">B95-8</strain>
        <tissue evidence="5">Cell line</tissue>
    </source>
</reference>
<dbReference type="InterPro" id="IPR011162">
    <property type="entry name" value="MHC_I/II-like_Ag-recog"/>
</dbReference>
<sequence length="155" mass="16860">MNAVGAVEGTGSQEEAARAAVLGGSSSSCCFEDEALGCTWWGFPESPAPGPGSPDGGVAVGVFPRGRPCDRIVCVPTARFLEYSTSECHHFNGTERVRFLDRYFHNQEEFLRFDSDVWEYPAVTERGRRSAEHFNSRKELHGGCAGRARRGGASL</sequence>
<dbReference type="SMART" id="SM00921">
    <property type="entry name" value="MHC_II_beta"/>
    <property type="match status" value="1"/>
</dbReference>
<dbReference type="PANTHER" id="PTHR19944">
    <property type="entry name" value="MHC CLASS II-RELATED"/>
    <property type="match status" value="1"/>
</dbReference>
<protein>
    <recommendedName>
        <fullName evidence="4">MHC class II beta chain N-terminal domain-containing protein</fullName>
    </recommendedName>
</protein>
<evidence type="ECO:0000259" key="4">
    <source>
        <dbReference type="SMART" id="SM00921"/>
    </source>
</evidence>
<proteinExistence type="predicted"/>
<evidence type="ECO:0000256" key="2">
    <source>
        <dbReference type="ARBA" id="ARBA00023157"/>
    </source>
</evidence>
<comment type="caution">
    <text evidence="5">The sequence shown here is derived from an EMBL/GenBank/DDBJ whole genome shotgun (WGS) entry which is preliminary data.</text>
</comment>
<evidence type="ECO:0000313" key="5">
    <source>
        <dbReference type="EMBL" id="KAK2113466.1"/>
    </source>
</evidence>
<dbReference type="SUPFAM" id="SSF54452">
    <property type="entry name" value="MHC antigen-recognition domain"/>
    <property type="match status" value="1"/>
</dbReference>
<evidence type="ECO:0000256" key="1">
    <source>
        <dbReference type="ARBA" id="ARBA00022729"/>
    </source>
</evidence>
<accession>A0ABQ9VWH4</accession>